<name>A0ABR0N2G4_GOSAR</name>
<evidence type="ECO:0008006" key="3">
    <source>
        <dbReference type="Google" id="ProtNLM"/>
    </source>
</evidence>
<gene>
    <name evidence="1" type="ORF">PVK06_039278</name>
</gene>
<organism evidence="1 2">
    <name type="scientific">Gossypium arboreum</name>
    <name type="common">Tree cotton</name>
    <name type="synonym">Gossypium nanking</name>
    <dbReference type="NCBI Taxonomy" id="29729"/>
    <lineage>
        <taxon>Eukaryota</taxon>
        <taxon>Viridiplantae</taxon>
        <taxon>Streptophyta</taxon>
        <taxon>Embryophyta</taxon>
        <taxon>Tracheophyta</taxon>
        <taxon>Spermatophyta</taxon>
        <taxon>Magnoliopsida</taxon>
        <taxon>eudicotyledons</taxon>
        <taxon>Gunneridae</taxon>
        <taxon>Pentapetalae</taxon>
        <taxon>rosids</taxon>
        <taxon>malvids</taxon>
        <taxon>Malvales</taxon>
        <taxon>Malvaceae</taxon>
        <taxon>Malvoideae</taxon>
        <taxon>Gossypium</taxon>
    </lineage>
</organism>
<comment type="caution">
    <text evidence="1">The sequence shown here is derived from an EMBL/GenBank/DDBJ whole genome shotgun (WGS) entry which is preliminary data.</text>
</comment>
<dbReference type="EMBL" id="JARKNE010000011">
    <property type="protein sequence ID" value="KAK5784749.1"/>
    <property type="molecule type" value="Genomic_DNA"/>
</dbReference>
<keyword evidence="2" id="KW-1185">Reference proteome</keyword>
<proteinExistence type="predicted"/>
<evidence type="ECO:0000313" key="2">
    <source>
        <dbReference type="Proteomes" id="UP001358586"/>
    </source>
</evidence>
<protein>
    <recommendedName>
        <fullName evidence="3">C-type lectin domain-containing protein</fullName>
    </recommendedName>
</protein>
<dbReference type="Proteomes" id="UP001358586">
    <property type="component" value="Chromosome 11"/>
</dbReference>
<sequence length="177" mass="19628">MVLIYSLMIENHSREGVWEGTSDGSWFGSPALVEYKETIFVCWAVDGSPPAYDMNWATSSRSASCTRAEAKAGTTLWSPLPPQYSSHPGSYLSQYSAPSGQYPPLYSTPLEPYPLLYFTPPGLYPPPFSTPPIPYLPPYSTPPGSSSSMAFETYDFSFILCTPLHTDEENVDRRSRS</sequence>
<accession>A0ABR0N2G4</accession>
<evidence type="ECO:0000313" key="1">
    <source>
        <dbReference type="EMBL" id="KAK5784749.1"/>
    </source>
</evidence>
<reference evidence="1 2" key="1">
    <citation type="submission" date="2023-03" db="EMBL/GenBank/DDBJ databases">
        <title>WGS of Gossypium arboreum.</title>
        <authorList>
            <person name="Yu D."/>
        </authorList>
    </citation>
    <scope>NUCLEOTIDE SEQUENCE [LARGE SCALE GENOMIC DNA]</scope>
    <source>
        <tissue evidence="1">Leaf</tissue>
    </source>
</reference>